<proteinExistence type="predicted"/>
<feature type="transmembrane region" description="Helical" evidence="1">
    <location>
        <begin position="68"/>
        <end position="101"/>
    </location>
</feature>
<organism evidence="2 3">
    <name type="scientific">Lysinibacillus xylanilyticus</name>
    <dbReference type="NCBI Taxonomy" id="582475"/>
    <lineage>
        <taxon>Bacteria</taxon>
        <taxon>Bacillati</taxon>
        <taxon>Bacillota</taxon>
        <taxon>Bacilli</taxon>
        <taxon>Bacillales</taxon>
        <taxon>Bacillaceae</taxon>
        <taxon>Lysinibacillus</taxon>
    </lineage>
</organism>
<accession>A0ABT4ELF8</accession>
<keyword evidence="1" id="KW-0472">Membrane</keyword>
<dbReference type="EMBL" id="JAMDLZ010000009">
    <property type="protein sequence ID" value="MCY9546510.1"/>
    <property type="molecule type" value="Genomic_DNA"/>
</dbReference>
<dbReference type="RefSeq" id="WP_268636770.1">
    <property type="nucleotide sequence ID" value="NZ_JAMDLZ010000009.1"/>
</dbReference>
<reference evidence="2 3" key="1">
    <citation type="submission" date="2022-05" db="EMBL/GenBank/DDBJ databases">
        <title>Genome Sequencing of Bee-Associated Microbes.</title>
        <authorList>
            <person name="Dunlap C."/>
        </authorList>
    </citation>
    <scope>NUCLEOTIDE SEQUENCE [LARGE SCALE GENOMIC DNA]</scope>
    <source>
        <strain evidence="2 3">NRRL BD-083</strain>
    </source>
</reference>
<dbReference type="Proteomes" id="UP001527052">
    <property type="component" value="Unassembled WGS sequence"/>
</dbReference>
<keyword evidence="3" id="KW-1185">Reference proteome</keyword>
<sequence length="136" mass="14996">MITIKTLSINSVTIATFYNHKKSPACCSRGDNPHILFHNCSIWRAIHDLGGAIHHFDGSIHDFGFLSVAFALLSVTLALLSAALVFLSVTSPFLSVALISIRRFALSFRRFCLSFRHLGSSTPLSTPIKTKKRPPK</sequence>
<evidence type="ECO:0000256" key="1">
    <source>
        <dbReference type="SAM" id="Phobius"/>
    </source>
</evidence>
<evidence type="ECO:0000313" key="2">
    <source>
        <dbReference type="EMBL" id="MCY9546510.1"/>
    </source>
</evidence>
<evidence type="ECO:0000313" key="3">
    <source>
        <dbReference type="Proteomes" id="UP001527052"/>
    </source>
</evidence>
<gene>
    <name evidence="2" type="ORF">M5W82_06055</name>
</gene>
<name>A0ABT4ELF8_9BACI</name>
<protein>
    <submittedName>
        <fullName evidence="2">Uncharacterized protein</fullName>
    </submittedName>
</protein>
<keyword evidence="1" id="KW-1133">Transmembrane helix</keyword>
<comment type="caution">
    <text evidence="2">The sequence shown here is derived from an EMBL/GenBank/DDBJ whole genome shotgun (WGS) entry which is preliminary data.</text>
</comment>
<keyword evidence="1" id="KW-0812">Transmembrane</keyword>